<dbReference type="GO" id="GO:0003860">
    <property type="term" value="F:3-hydroxyisobutyryl-CoA hydrolase activity"/>
    <property type="evidence" value="ECO:0007669"/>
    <property type="project" value="UniProtKB-EC"/>
</dbReference>
<dbReference type="PANTHER" id="PTHR43176">
    <property type="entry name" value="3-HYDROXYISOBUTYRYL-COA HYDROLASE-RELATED"/>
    <property type="match status" value="1"/>
</dbReference>
<comment type="caution">
    <text evidence="5">The sequence shown here is derived from an EMBL/GenBank/DDBJ whole genome shotgun (WGS) entry which is preliminary data.</text>
</comment>
<evidence type="ECO:0000256" key="2">
    <source>
        <dbReference type="ARBA" id="ARBA00011915"/>
    </source>
</evidence>
<keyword evidence="6" id="KW-1185">Reference proteome</keyword>
<dbReference type="NCBIfam" id="NF004127">
    <property type="entry name" value="PRK05617.1"/>
    <property type="match status" value="1"/>
</dbReference>
<dbReference type="Pfam" id="PF16113">
    <property type="entry name" value="ECH_2"/>
    <property type="match status" value="1"/>
</dbReference>
<dbReference type="EMBL" id="BMZO01000004">
    <property type="protein sequence ID" value="GHC68412.1"/>
    <property type="molecule type" value="Genomic_DNA"/>
</dbReference>
<feature type="domain" description="Enoyl-CoA hydratase/isomerase" evidence="4">
    <location>
        <begin position="19"/>
        <end position="336"/>
    </location>
</feature>
<evidence type="ECO:0000313" key="6">
    <source>
        <dbReference type="Proteomes" id="UP000641137"/>
    </source>
</evidence>
<reference evidence="5" key="2">
    <citation type="submission" date="2020-09" db="EMBL/GenBank/DDBJ databases">
        <authorList>
            <person name="Sun Q."/>
            <person name="Kim S."/>
        </authorList>
    </citation>
    <scope>NUCLEOTIDE SEQUENCE</scope>
    <source>
        <strain evidence="5">KCTC 42097</strain>
    </source>
</reference>
<dbReference type="FunFam" id="3.90.226.10:FF:000026">
    <property type="entry name" value="3-hydroxyisobutyryl-CoA hydrolase, mitochondrial"/>
    <property type="match status" value="1"/>
</dbReference>
<keyword evidence="3 5" id="KW-0378">Hydrolase</keyword>
<reference evidence="5" key="1">
    <citation type="journal article" date="2014" name="Int. J. Syst. Evol. Microbiol.">
        <title>Complete genome sequence of Corynebacterium casei LMG S-19264T (=DSM 44701T), isolated from a smear-ripened cheese.</title>
        <authorList>
            <consortium name="US DOE Joint Genome Institute (JGI-PGF)"/>
            <person name="Walter F."/>
            <person name="Albersmeier A."/>
            <person name="Kalinowski J."/>
            <person name="Ruckert C."/>
        </authorList>
    </citation>
    <scope>NUCLEOTIDE SEQUENCE</scope>
    <source>
        <strain evidence="5">KCTC 42097</strain>
    </source>
</reference>
<evidence type="ECO:0000256" key="1">
    <source>
        <dbReference type="ARBA" id="ARBA00001709"/>
    </source>
</evidence>
<dbReference type="InterPro" id="IPR032259">
    <property type="entry name" value="HIBYL-CoA-H"/>
</dbReference>
<name>A0A8J3DHT6_9HYPH</name>
<dbReference type="Gene3D" id="3.90.226.10">
    <property type="entry name" value="2-enoyl-CoA Hydratase, Chain A, domain 1"/>
    <property type="match status" value="1"/>
</dbReference>
<evidence type="ECO:0000313" key="5">
    <source>
        <dbReference type="EMBL" id="GHC68412.1"/>
    </source>
</evidence>
<gene>
    <name evidence="5" type="ORF">GCM10010136_13100</name>
</gene>
<sequence>MTNTEETPDVVCERKGRAGLITLTRPKALNALNHAMIAVMTEALVEWRNDPAVELIVVRGEGRAFCAGGDIVAVYHGGRQGNPPVDFFRDEYRLNTLIANYPKPYVALIDGIVMGGGVGISCHGSHRVMTEKTMFAMPETGIGFFPDVGGSHFLSRLTRNFGIYLALTGGRIKQGDALWAGLATHAVSSERLEMLTERLCRDGRPDEALADITQHPAPESDEERLALIERAFAKLGVREILASLEAENSEMAQEILTMLRSRSPTSLEVALRQVKEGDGKSMEECMIMEYRIAAQMLKGNDFYEGVRALLVDKDNAPNWKPASLEEVQPVDIDAYFKAPADGDLTF</sequence>
<comment type="catalytic activity">
    <reaction evidence="1">
        <text>3-hydroxy-2-methylpropanoyl-CoA + H2O = 3-hydroxy-2-methylpropanoate + CoA + H(+)</text>
        <dbReference type="Rhea" id="RHEA:20888"/>
        <dbReference type="ChEBI" id="CHEBI:11805"/>
        <dbReference type="ChEBI" id="CHEBI:15377"/>
        <dbReference type="ChEBI" id="CHEBI:15378"/>
        <dbReference type="ChEBI" id="CHEBI:57287"/>
        <dbReference type="ChEBI" id="CHEBI:57340"/>
        <dbReference type="EC" id="3.1.2.4"/>
    </reaction>
</comment>
<dbReference type="CDD" id="cd06558">
    <property type="entry name" value="crotonase-like"/>
    <property type="match status" value="1"/>
</dbReference>
<accession>A0A8J3DHT6</accession>
<dbReference type="AlphaFoldDB" id="A0A8J3DHT6"/>
<dbReference type="InterPro" id="IPR029045">
    <property type="entry name" value="ClpP/crotonase-like_dom_sf"/>
</dbReference>
<organism evidence="5 6">
    <name type="scientific">Limoniibacter endophyticus</name>
    <dbReference type="NCBI Taxonomy" id="1565040"/>
    <lineage>
        <taxon>Bacteria</taxon>
        <taxon>Pseudomonadati</taxon>
        <taxon>Pseudomonadota</taxon>
        <taxon>Alphaproteobacteria</taxon>
        <taxon>Hyphomicrobiales</taxon>
        <taxon>Bartonellaceae</taxon>
        <taxon>Limoniibacter</taxon>
    </lineage>
</organism>
<dbReference type="RefSeq" id="WP_189489116.1">
    <property type="nucleotide sequence ID" value="NZ_BMZO01000004.1"/>
</dbReference>
<dbReference type="SUPFAM" id="SSF52096">
    <property type="entry name" value="ClpP/crotonase"/>
    <property type="match status" value="1"/>
</dbReference>
<dbReference type="PANTHER" id="PTHR43176:SF3">
    <property type="entry name" value="3-HYDROXYISOBUTYRYL-COA HYDROLASE, MITOCHONDRIAL"/>
    <property type="match status" value="1"/>
</dbReference>
<dbReference type="Proteomes" id="UP000641137">
    <property type="component" value="Unassembled WGS sequence"/>
</dbReference>
<dbReference type="InterPro" id="IPR045004">
    <property type="entry name" value="ECH_dom"/>
</dbReference>
<dbReference type="EC" id="3.1.2.4" evidence="2"/>
<evidence type="ECO:0000256" key="3">
    <source>
        <dbReference type="ARBA" id="ARBA00022801"/>
    </source>
</evidence>
<protein>
    <recommendedName>
        <fullName evidence="2">3-hydroxyisobutyryl-CoA hydrolase</fullName>
        <ecNumber evidence="2">3.1.2.4</ecNumber>
    </recommendedName>
</protein>
<dbReference type="GO" id="GO:0006574">
    <property type="term" value="P:L-valine catabolic process"/>
    <property type="evidence" value="ECO:0007669"/>
    <property type="project" value="TreeGrafter"/>
</dbReference>
<proteinExistence type="predicted"/>
<evidence type="ECO:0000259" key="4">
    <source>
        <dbReference type="Pfam" id="PF16113"/>
    </source>
</evidence>